<dbReference type="GO" id="GO:0008610">
    <property type="term" value="P:lipid biosynthetic process"/>
    <property type="evidence" value="ECO:0007669"/>
    <property type="project" value="TreeGrafter"/>
</dbReference>
<dbReference type="PANTHER" id="PTHR11487">
    <property type="entry name" value="THIOESTERASE"/>
    <property type="match status" value="1"/>
</dbReference>
<evidence type="ECO:0000256" key="1">
    <source>
        <dbReference type="ARBA" id="ARBA00007169"/>
    </source>
</evidence>
<feature type="domain" description="Thioesterase" evidence="2">
    <location>
        <begin position="4"/>
        <end position="208"/>
    </location>
</feature>
<dbReference type="AlphaFoldDB" id="A0A8J3Z5A8"/>
<dbReference type="InterPro" id="IPR001031">
    <property type="entry name" value="Thioesterase"/>
</dbReference>
<dbReference type="SUPFAM" id="SSF53474">
    <property type="entry name" value="alpha/beta-Hydrolases"/>
    <property type="match status" value="1"/>
</dbReference>
<dbReference type="RefSeq" id="WP_203996274.1">
    <property type="nucleotide sequence ID" value="NZ_BOPG01000029.1"/>
</dbReference>
<proteinExistence type="inferred from homology"/>
<dbReference type="Pfam" id="PF00975">
    <property type="entry name" value="Thioesterase"/>
    <property type="match status" value="1"/>
</dbReference>
<accession>A0A8J3Z5A8</accession>
<dbReference type="InterPro" id="IPR029058">
    <property type="entry name" value="AB_hydrolase_fold"/>
</dbReference>
<dbReference type="Proteomes" id="UP000612585">
    <property type="component" value="Unassembled WGS sequence"/>
</dbReference>
<sequence>MDTTIVCLPPSGAGRSYFRAWPRTIGAARVLPLSRPGHEERMREPLASSLVAAADDVVARVRGGRTVLFGHSLGAIVAFEATRRWVGDPPAALVVSARQAPGQPSRAPAPDLDDTALLAVLRAWGGPADESVAGMLLPALRADLALSAAYRWDGGPTGTPVTTIAYTDDRVVDAASVRPWAGATTGGCRAVTLDGDHDAARSAPPSLIAVLEGVLEAVFDGGIGE</sequence>
<dbReference type="Gene3D" id="3.40.50.1820">
    <property type="entry name" value="alpha/beta hydrolase"/>
    <property type="match status" value="1"/>
</dbReference>
<reference evidence="3" key="1">
    <citation type="submission" date="2021-01" db="EMBL/GenBank/DDBJ databases">
        <title>Whole genome shotgun sequence of Virgisporangium aurantiacum NBRC 16421.</title>
        <authorList>
            <person name="Komaki H."/>
            <person name="Tamura T."/>
        </authorList>
    </citation>
    <scope>NUCLEOTIDE SEQUENCE</scope>
    <source>
        <strain evidence="3">NBRC 16421</strain>
    </source>
</reference>
<keyword evidence="4" id="KW-1185">Reference proteome</keyword>
<evidence type="ECO:0000259" key="2">
    <source>
        <dbReference type="Pfam" id="PF00975"/>
    </source>
</evidence>
<comment type="similarity">
    <text evidence="1">Belongs to the thioesterase family.</text>
</comment>
<dbReference type="InterPro" id="IPR012223">
    <property type="entry name" value="TEII"/>
</dbReference>
<evidence type="ECO:0000313" key="3">
    <source>
        <dbReference type="EMBL" id="GIJ57152.1"/>
    </source>
</evidence>
<comment type="caution">
    <text evidence="3">The sequence shown here is derived from an EMBL/GenBank/DDBJ whole genome shotgun (WGS) entry which is preliminary data.</text>
</comment>
<protein>
    <submittedName>
        <fullName evidence="3">Thioesterase</fullName>
    </submittedName>
</protein>
<organism evidence="3 4">
    <name type="scientific">Virgisporangium aurantiacum</name>
    <dbReference type="NCBI Taxonomy" id="175570"/>
    <lineage>
        <taxon>Bacteria</taxon>
        <taxon>Bacillati</taxon>
        <taxon>Actinomycetota</taxon>
        <taxon>Actinomycetes</taxon>
        <taxon>Micromonosporales</taxon>
        <taxon>Micromonosporaceae</taxon>
        <taxon>Virgisporangium</taxon>
    </lineage>
</organism>
<gene>
    <name evidence="3" type="ORF">Vau01_046680</name>
</gene>
<dbReference type="EMBL" id="BOPG01000029">
    <property type="protein sequence ID" value="GIJ57152.1"/>
    <property type="molecule type" value="Genomic_DNA"/>
</dbReference>
<name>A0A8J3Z5A8_9ACTN</name>
<dbReference type="PANTHER" id="PTHR11487:SF0">
    <property type="entry name" value="S-ACYL FATTY ACID SYNTHASE THIOESTERASE, MEDIUM CHAIN"/>
    <property type="match status" value="1"/>
</dbReference>
<evidence type="ECO:0000313" key="4">
    <source>
        <dbReference type="Proteomes" id="UP000612585"/>
    </source>
</evidence>